<evidence type="ECO:0000313" key="14">
    <source>
        <dbReference type="Proteomes" id="UP000594260"/>
    </source>
</evidence>
<dbReference type="EnsemblMetazoa" id="XM_022813051">
    <property type="protein sequence ID" value="XP_022668786"/>
    <property type="gene ID" value="LOC111253535"/>
</dbReference>
<evidence type="ECO:0000259" key="12">
    <source>
        <dbReference type="PROSITE" id="PS52035"/>
    </source>
</evidence>
<evidence type="ECO:0000313" key="13">
    <source>
        <dbReference type="EnsemblMetazoa" id="XP_022668786"/>
    </source>
</evidence>
<dbReference type="OrthoDB" id="10249045at2759"/>
<dbReference type="SMART" id="SM00631">
    <property type="entry name" value="Zn_pept"/>
    <property type="match status" value="2"/>
</dbReference>
<keyword evidence="8" id="KW-0325">Glycoprotein</keyword>
<evidence type="ECO:0000256" key="6">
    <source>
        <dbReference type="ARBA" id="ARBA00022801"/>
    </source>
</evidence>
<comment type="cofactor">
    <cofactor evidence="1">
        <name>Zn(2+)</name>
        <dbReference type="ChEBI" id="CHEBI:29105"/>
    </cofactor>
</comment>
<dbReference type="OMA" id="EISTGCC"/>
<evidence type="ECO:0000256" key="4">
    <source>
        <dbReference type="ARBA" id="ARBA00022670"/>
    </source>
</evidence>
<dbReference type="InParanoid" id="A0A7M7KLR0"/>
<keyword evidence="3" id="KW-0121">Carboxypeptidase</keyword>
<dbReference type="CDD" id="cd03858">
    <property type="entry name" value="M14_CP_N-E_like"/>
    <property type="match status" value="1"/>
</dbReference>
<dbReference type="PROSITE" id="PS52035">
    <property type="entry name" value="PEPTIDASE_M14"/>
    <property type="match status" value="3"/>
</dbReference>
<evidence type="ECO:0000256" key="10">
    <source>
        <dbReference type="SAM" id="MobiDB-lite"/>
    </source>
</evidence>
<reference evidence="13" key="1">
    <citation type="submission" date="2021-01" db="UniProtKB">
        <authorList>
            <consortium name="EnsemblMetazoa"/>
        </authorList>
    </citation>
    <scope>IDENTIFICATION</scope>
</reference>
<dbReference type="RefSeq" id="XP_022668786.1">
    <property type="nucleotide sequence ID" value="XM_022813051.1"/>
</dbReference>
<keyword evidence="14" id="KW-1185">Reference proteome</keyword>
<keyword evidence="11" id="KW-0812">Transmembrane</keyword>
<dbReference type="Gene3D" id="2.60.40.1120">
    <property type="entry name" value="Carboxypeptidase-like, regulatory domain"/>
    <property type="match status" value="3"/>
</dbReference>
<dbReference type="InterPro" id="IPR050753">
    <property type="entry name" value="Peptidase_M14_domain"/>
</dbReference>
<dbReference type="PROSITE" id="PS00132">
    <property type="entry name" value="CARBOXYPEPT_ZN_1"/>
    <property type="match status" value="2"/>
</dbReference>
<evidence type="ECO:0000256" key="9">
    <source>
        <dbReference type="PROSITE-ProRule" id="PRU01379"/>
    </source>
</evidence>
<keyword evidence="7" id="KW-0862">Zinc</keyword>
<dbReference type="PANTHER" id="PTHR11532:SF57">
    <property type="entry name" value="CARBOXYPEPTIDASE D, B"/>
    <property type="match status" value="1"/>
</dbReference>
<feature type="domain" description="Peptidase M14" evidence="12">
    <location>
        <begin position="1255"/>
        <end position="1557"/>
    </location>
</feature>
<evidence type="ECO:0000256" key="11">
    <source>
        <dbReference type="SAM" id="Phobius"/>
    </source>
</evidence>
<evidence type="ECO:0000256" key="1">
    <source>
        <dbReference type="ARBA" id="ARBA00001947"/>
    </source>
</evidence>
<dbReference type="Gene3D" id="3.40.630.10">
    <property type="entry name" value="Zn peptidases"/>
    <property type="match status" value="4"/>
</dbReference>
<keyword evidence="11" id="KW-1133">Transmembrane helix</keyword>
<comment type="similarity">
    <text evidence="2 9">Belongs to the peptidase M14 family.</text>
</comment>
<evidence type="ECO:0000256" key="2">
    <source>
        <dbReference type="ARBA" id="ARBA00005988"/>
    </source>
</evidence>
<evidence type="ECO:0000256" key="8">
    <source>
        <dbReference type="ARBA" id="ARBA00023180"/>
    </source>
</evidence>
<protein>
    <recommendedName>
        <fullName evidence="12">Peptidase M14 domain-containing protein</fullName>
    </recommendedName>
</protein>
<feature type="region of interest" description="Disordered" evidence="10">
    <location>
        <begin position="202"/>
        <end position="225"/>
    </location>
</feature>
<feature type="compositionally biased region" description="Polar residues" evidence="10">
    <location>
        <begin position="7"/>
        <end position="25"/>
    </location>
</feature>
<keyword evidence="6" id="KW-0378">Hydrolase</keyword>
<dbReference type="InterPro" id="IPR057247">
    <property type="entry name" value="CARBOXYPEPT_ZN_2"/>
</dbReference>
<feature type="transmembrane region" description="Helical" evidence="11">
    <location>
        <begin position="1644"/>
        <end position="1667"/>
    </location>
</feature>
<dbReference type="InterPro" id="IPR008969">
    <property type="entry name" value="CarboxyPept-like_regulatory"/>
</dbReference>
<comment type="caution">
    <text evidence="9">Lacks conserved residue(s) required for the propagation of feature annotation.</text>
</comment>
<dbReference type="CDD" id="cd11308">
    <property type="entry name" value="Peptidase_M14NE-CP-C_like"/>
    <property type="match status" value="2"/>
</dbReference>
<feature type="active site" description="Proton donor/acceptor" evidence="9">
    <location>
        <position position="366"/>
    </location>
</feature>
<dbReference type="FunCoup" id="A0A7M7KLR0">
    <property type="interactions" value="650"/>
</dbReference>
<proteinExistence type="inferred from homology"/>
<dbReference type="PRINTS" id="PR00765">
    <property type="entry name" value="CRBOXYPTASEA"/>
</dbReference>
<dbReference type="GO" id="GO:0005615">
    <property type="term" value="C:extracellular space"/>
    <property type="evidence" value="ECO:0007669"/>
    <property type="project" value="TreeGrafter"/>
</dbReference>
<dbReference type="Proteomes" id="UP000594260">
    <property type="component" value="Unplaced"/>
</dbReference>
<dbReference type="InterPro" id="IPR000834">
    <property type="entry name" value="Peptidase_M14"/>
</dbReference>
<dbReference type="PROSITE" id="PS00133">
    <property type="entry name" value="CARBOXYPEPT_ZN_2"/>
    <property type="match status" value="1"/>
</dbReference>
<keyword evidence="4" id="KW-0645">Protease</keyword>
<accession>A0A7M7KLR0</accession>
<dbReference type="GO" id="GO:0016485">
    <property type="term" value="P:protein processing"/>
    <property type="evidence" value="ECO:0007669"/>
    <property type="project" value="TreeGrafter"/>
</dbReference>
<dbReference type="InterPro" id="IPR057246">
    <property type="entry name" value="CARBOXYPEPT_ZN_1"/>
</dbReference>
<feature type="active site" description="Proton donor/acceptor" evidence="9">
    <location>
        <position position="776"/>
    </location>
</feature>
<evidence type="ECO:0000256" key="7">
    <source>
        <dbReference type="ARBA" id="ARBA00022833"/>
    </source>
</evidence>
<keyword evidence="11" id="KW-0472">Membrane</keyword>
<name>A0A7M7KLR0_VARDE</name>
<dbReference type="SUPFAM" id="SSF53187">
    <property type="entry name" value="Zn-dependent exopeptidases"/>
    <property type="match status" value="4"/>
</dbReference>
<dbReference type="FunFam" id="3.40.630.10:FF:000020">
    <property type="entry name" value="Carboxypeptidase D"/>
    <property type="match status" value="1"/>
</dbReference>
<dbReference type="GO" id="GO:0006518">
    <property type="term" value="P:peptide metabolic process"/>
    <property type="evidence" value="ECO:0007669"/>
    <property type="project" value="TreeGrafter"/>
</dbReference>
<dbReference type="GO" id="GO:0008270">
    <property type="term" value="F:zinc ion binding"/>
    <property type="evidence" value="ECO:0007669"/>
    <property type="project" value="InterPro"/>
</dbReference>
<dbReference type="Pfam" id="PF13620">
    <property type="entry name" value="CarboxypepD_reg"/>
    <property type="match status" value="3"/>
</dbReference>
<evidence type="ECO:0000256" key="3">
    <source>
        <dbReference type="ARBA" id="ARBA00022645"/>
    </source>
</evidence>
<feature type="domain" description="Peptidase M14" evidence="12">
    <location>
        <begin position="91"/>
        <end position="396"/>
    </location>
</feature>
<sequence>MLLSPQVLWNTGPRSSRSEMRQSAQAGAGRAHQTLAEPKATQRVCGRTVVRGSTSCSRLLFVGIIPILLLTDQVVQASGSDVTTRLHFSKKYLPYNETIDLLSNIVRNHSALAKLFSIGKSVEKRDLWVVKLTTDRSVKPPLKPLLKLVGGIHGNEALSSQLLLMLVEHLLDQFGKDSRVTRLLNQTELHILPIANPDGRELAREGDCDGAGGDARSTGRENANGIDLNQDFPGPFDSNQDAWLNKQNETLSLMRWTVANPFVLSASLHTGGLVVAYPYDSLPPPPADRKPSVVGQKSPSPDDQLFQYLAQIYSKNHPRMLRGSSCDEESNHFENGITNGAEWYAQKGGMADFNYAFSNCLETTLELSCCKYPNASQLVQEWNDNWRSLIGYMEQVHMGIKGLIRNRDSMAPVKQATVAVEGIKHNVTSSLRGEFWRLLLPGTYNITVTAPGYKTLLKRNVSVRTGAATTVDLILEPQVANTVHKESFDDTDKTMEKDIDDFLFATPPEFRHHNYKALTDFLHMLNERFPHLTRLTSIGRTVEHREMWVLEISNQPGIHEPGEPEMKIVANMHGNEVVGREISLLMAQLLCEGYGKTSRITKIINSTRVFIMPSMNPDGYEKAKEGDYESLTGRTNANNVDLNRNFPDQYLGNQTEAGKDKFEPETLAMMSWITSRPFVLSANLHGGALVANYPYDGNIAKVDHMYSGTPDDNLFRMLARVYSRLHPKMHMGEACAKGFKDRFDEGITNGAQWYILYGGMQDFNYLHSNCFELTIEMGCQKFPYANQLEKYWDDNKRPLLKFIELTHIGIKGFVRDESGRALRNVPIHVSSIKHDVRSAEDGDYWRLLQPGTYQVSAVVDGIHADTKSVTVPDDQEKQPVLVDFKVNVEEVHWAKENDFSIAQNMARKYLTLAELNNEMELLRADNQVIFNVKQAYDEGNGRSSLKVLEFMHISNEMNSGAKPRVLLLGGLRSSQAVGREILMKFARHLAEGYRKQVKQYRDLIDNMVIHIVPYVDSVWSPENGDDSGSCDVSIDSNDDVNHLFSAGNRSDPRVRILIKLFEQFGYAAALNLESGAMGVRLPTLNESETDSAEILTKLTESLDAIGGSCSRGIPEELPGSFLDYAYQQHSAFIATAYVECCARPSASDLYQLYQRVQPTLIQFLTSALAMSVAGIVHSEQGGGIVHNVQLTVTTSSRPNVPILSDGAFSFLAPPGTLYIAASAPGYEVVLAGVTKGPRPLRLDPLILSINTDSGLFGGYEGVTQLLKEVERNYPTHTKLTSLGRLGSHSRDLWLLELSSVPSGPHHAPHQPETLITAGHLGNDVAAIQTALGLARVLASRYGKDNLITQILNTTKVFIVPMVAVDEVIDAKQTGSFDCSQAKHNYSSYEHIFNNSSDGVRLNVGMYSQGEHPSSLWSLAALSQWLSSSSSHMVSSLSLKSGANGILFAGRSGPEEKAAYNLARSLRRLGLQLQDIDRSGRACSFKSIHNRKGIKAAQSDIQSEASLGIQGTFESALAQNGVFSVAAFTSCCPVPSEDQRRMIAEALKPALLKFLAMVHEGIEGRVETASGKPLEHSRVIVDGVSLIKRTDHDGRFYLPLPAGHYAVEVVQEGFFNMTKFVTVLTQDPHVSVVFRVDVSNFLSSAWSTIAIFVLVLLMLTGMCVLIAAQQWFNGTLFGRGELLRRKGFMPVATYDDARNDALEFKSVRKISPSSFTMLNGKTLGGAPAGYSDLRALELSSSDADIDEIYRPEFINGGIRRNRNS</sequence>
<dbReference type="SUPFAM" id="SSF49464">
    <property type="entry name" value="Carboxypeptidase regulatory domain-like"/>
    <property type="match status" value="4"/>
</dbReference>
<organism evidence="13 14">
    <name type="scientific">Varroa destructor</name>
    <name type="common">Honeybee mite</name>
    <dbReference type="NCBI Taxonomy" id="109461"/>
    <lineage>
        <taxon>Eukaryota</taxon>
        <taxon>Metazoa</taxon>
        <taxon>Ecdysozoa</taxon>
        <taxon>Arthropoda</taxon>
        <taxon>Chelicerata</taxon>
        <taxon>Arachnida</taxon>
        <taxon>Acari</taxon>
        <taxon>Parasitiformes</taxon>
        <taxon>Mesostigmata</taxon>
        <taxon>Gamasina</taxon>
        <taxon>Dermanyssoidea</taxon>
        <taxon>Varroidae</taxon>
        <taxon>Varroa</taxon>
    </lineage>
</organism>
<feature type="region of interest" description="Disordered" evidence="10">
    <location>
        <begin position="1"/>
        <end position="35"/>
    </location>
</feature>
<dbReference type="PANTHER" id="PTHR11532">
    <property type="entry name" value="PROTEASE M14 CARBOXYPEPTIDASE"/>
    <property type="match status" value="1"/>
</dbReference>
<dbReference type="GO" id="GO:0004181">
    <property type="term" value="F:metallocarboxypeptidase activity"/>
    <property type="evidence" value="ECO:0007669"/>
    <property type="project" value="InterPro"/>
</dbReference>
<keyword evidence="5" id="KW-0479">Metal-binding</keyword>
<dbReference type="Pfam" id="PF00246">
    <property type="entry name" value="Peptidase_M14"/>
    <property type="match status" value="4"/>
</dbReference>
<dbReference type="KEGG" id="vde:111253535"/>
<dbReference type="GeneID" id="111253535"/>
<feature type="domain" description="Peptidase M14" evidence="12">
    <location>
        <begin position="511"/>
        <end position="806"/>
    </location>
</feature>
<evidence type="ECO:0000256" key="5">
    <source>
        <dbReference type="ARBA" id="ARBA00022723"/>
    </source>
</evidence>